<comment type="caution">
    <text evidence="1">The sequence shown here is derived from an EMBL/GenBank/DDBJ whole genome shotgun (WGS) entry which is preliminary data.</text>
</comment>
<proteinExistence type="predicted"/>
<reference evidence="1" key="1">
    <citation type="submission" date="2020-10" db="EMBL/GenBank/DDBJ databases">
        <authorList>
            <person name="Gilroy R."/>
        </authorList>
    </citation>
    <scope>NUCLEOTIDE SEQUENCE</scope>
    <source>
        <strain evidence="1">CHK195-26880</strain>
    </source>
</reference>
<gene>
    <name evidence="1" type="ORF">IAB59_04750</name>
</gene>
<dbReference type="Proteomes" id="UP000886833">
    <property type="component" value="Unassembled WGS sequence"/>
</dbReference>
<organism evidence="1 2">
    <name type="scientific">Candidatus Onthousia faecipullorum</name>
    <dbReference type="NCBI Taxonomy" id="2840887"/>
    <lineage>
        <taxon>Bacteria</taxon>
        <taxon>Bacillati</taxon>
        <taxon>Bacillota</taxon>
        <taxon>Bacilli</taxon>
        <taxon>Candidatus Onthousia</taxon>
    </lineage>
</organism>
<name>A0A9D1GBG7_9FIRM</name>
<evidence type="ECO:0000313" key="1">
    <source>
        <dbReference type="EMBL" id="HIT37763.1"/>
    </source>
</evidence>
<accession>A0A9D1GBG7</accession>
<dbReference type="EMBL" id="DVKQ01000061">
    <property type="protein sequence ID" value="HIT37763.1"/>
    <property type="molecule type" value="Genomic_DNA"/>
</dbReference>
<dbReference type="AlphaFoldDB" id="A0A9D1GBG7"/>
<evidence type="ECO:0000313" key="2">
    <source>
        <dbReference type="Proteomes" id="UP000886833"/>
    </source>
</evidence>
<reference evidence="1" key="2">
    <citation type="journal article" date="2021" name="PeerJ">
        <title>Extensive microbial diversity within the chicken gut microbiome revealed by metagenomics and culture.</title>
        <authorList>
            <person name="Gilroy R."/>
            <person name="Ravi A."/>
            <person name="Getino M."/>
            <person name="Pursley I."/>
            <person name="Horton D.L."/>
            <person name="Alikhan N.F."/>
            <person name="Baker D."/>
            <person name="Gharbi K."/>
            <person name="Hall N."/>
            <person name="Watson M."/>
            <person name="Adriaenssens E.M."/>
            <person name="Foster-Nyarko E."/>
            <person name="Jarju S."/>
            <person name="Secka A."/>
            <person name="Antonio M."/>
            <person name="Oren A."/>
            <person name="Chaudhuri R.R."/>
            <person name="La Ragione R."/>
            <person name="Hildebrand F."/>
            <person name="Pallen M.J."/>
        </authorList>
    </citation>
    <scope>NUCLEOTIDE SEQUENCE</scope>
    <source>
        <strain evidence="1">CHK195-26880</strain>
    </source>
</reference>
<sequence>MDYNVIYRELLLDIKNSKLAFNIKESLNDIYNDKDLIDFINKYKETRDETIKKEIYNNEKFIRYKKLENETNLLIMKLNKIFREVSDSNESN</sequence>
<protein>
    <submittedName>
        <fullName evidence="1">Uncharacterized protein</fullName>
    </submittedName>
</protein>